<protein>
    <submittedName>
        <fullName evidence="2">SMI1-KNR4 cell-wall</fullName>
    </submittedName>
</protein>
<dbReference type="AlphaFoldDB" id="A0A1H8BLR5"/>
<gene>
    <name evidence="2" type="ORF">SAMN05444955_102257</name>
</gene>
<dbReference type="Proteomes" id="UP000199695">
    <property type="component" value="Unassembled WGS sequence"/>
</dbReference>
<organism evidence="2 3">
    <name type="scientific">Lihuaxuella thermophila</name>
    <dbReference type="NCBI Taxonomy" id="1173111"/>
    <lineage>
        <taxon>Bacteria</taxon>
        <taxon>Bacillati</taxon>
        <taxon>Bacillota</taxon>
        <taxon>Bacilli</taxon>
        <taxon>Bacillales</taxon>
        <taxon>Thermoactinomycetaceae</taxon>
        <taxon>Lihuaxuella</taxon>
    </lineage>
</organism>
<keyword evidence="3" id="KW-1185">Reference proteome</keyword>
<dbReference type="Gene3D" id="3.40.1580.10">
    <property type="entry name" value="SMI1/KNR4-like"/>
    <property type="match status" value="1"/>
</dbReference>
<evidence type="ECO:0000313" key="2">
    <source>
        <dbReference type="EMBL" id="SEM83830.1"/>
    </source>
</evidence>
<sequence length="149" mass="17555">MIHWKPRTNYDEEDVKRLEDVLGVKLPSTYLKWAQETNWGTPYSENRKGAFIAADQEVFQIIALFPPKYILYTYQQLVDLDPRVAKTIVPIGVDGINNYYALYYESEEPNVVWISKDDDLTEFEPLKDAMIIIRPSFQTFLRDLREDQN</sequence>
<dbReference type="SUPFAM" id="SSF160631">
    <property type="entry name" value="SMI1/KNR4-like"/>
    <property type="match status" value="1"/>
</dbReference>
<dbReference type="InterPro" id="IPR018958">
    <property type="entry name" value="Knr4/Smi1-like_dom"/>
</dbReference>
<evidence type="ECO:0000259" key="1">
    <source>
        <dbReference type="Pfam" id="PF09346"/>
    </source>
</evidence>
<accession>A0A1H8BLR5</accession>
<name>A0A1H8BLR5_9BACL</name>
<proteinExistence type="predicted"/>
<dbReference type="InterPro" id="IPR037883">
    <property type="entry name" value="Knr4/Smi1-like_sf"/>
</dbReference>
<feature type="domain" description="Knr4/Smi1-like" evidence="1">
    <location>
        <begin position="11"/>
        <end position="142"/>
    </location>
</feature>
<reference evidence="2 3" key="1">
    <citation type="submission" date="2016-10" db="EMBL/GenBank/DDBJ databases">
        <authorList>
            <person name="de Groot N.N."/>
        </authorList>
    </citation>
    <scope>NUCLEOTIDE SEQUENCE [LARGE SCALE GENOMIC DNA]</scope>
    <source>
        <strain evidence="2 3">DSM 46701</strain>
    </source>
</reference>
<dbReference type="EMBL" id="FOCQ01000002">
    <property type="protein sequence ID" value="SEM83830.1"/>
    <property type="molecule type" value="Genomic_DNA"/>
</dbReference>
<evidence type="ECO:0000313" key="3">
    <source>
        <dbReference type="Proteomes" id="UP000199695"/>
    </source>
</evidence>
<dbReference type="RefSeq" id="WP_170839712.1">
    <property type="nucleotide sequence ID" value="NZ_FOCQ01000002.1"/>
</dbReference>
<dbReference type="Pfam" id="PF09346">
    <property type="entry name" value="SMI1_KNR4"/>
    <property type="match status" value="1"/>
</dbReference>